<dbReference type="Gene3D" id="1.10.620.20">
    <property type="entry name" value="Ribonucleotide Reductase, subunit A"/>
    <property type="match status" value="1"/>
</dbReference>
<dbReference type="InterPro" id="IPR012348">
    <property type="entry name" value="RNR-like"/>
</dbReference>
<dbReference type="GO" id="GO:0016709">
    <property type="term" value="F:oxidoreductase activity, acting on paired donors, with incorporation or reduction of molecular oxygen, NAD(P)H as one donor, and incorporation of one atom of oxygen"/>
    <property type="evidence" value="ECO:0007669"/>
    <property type="project" value="InterPro"/>
</dbReference>
<dbReference type="InterPro" id="IPR003430">
    <property type="entry name" value="Phenol_Hydrox"/>
</dbReference>
<dbReference type="EMBL" id="AP017928">
    <property type="protein sequence ID" value="BBA32734.1"/>
    <property type="molecule type" value="Genomic_DNA"/>
</dbReference>
<dbReference type="AlphaFoldDB" id="A0A250KME9"/>
<dbReference type="CDD" id="cd01058">
    <property type="entry name" value="AAMH_B"/>
    <property type="match status" value="1"/>
</dbReference>
<gene>
    <name evidence="3" type="ORF">sS8_0769</name>
</gene>
<evidence type="ECO:0000313" key="3">
    <source>
        <dbReference type="EMBL" id="BBA32734.1"/>
    </source>
</evidence>
<accession>A0A250KME9</accession>
<dbReference type="NCBIfam" id="NF045802">
    <property type="entry name" value="MethMoxAlphaMmoY"/>
    <property type="match status" value="1"/>
</dbReference>
<evidence type="ECO:0000256" key="2">
    <source>
        <dbReference type="ARBA" id="ARBA00023033"/>
    </source>
</evidence>
<dbReference type="Pfam" id="PF02332">
    <property type="entry name" value="Phenol_Hydrox"/>
    <property type="match status" value="1"/>
</dbReference>
<sequence length="390" mass="45797">MSMLEERKRGLTDPGMATVILESIPDHPLDTQRKMGYFVEPRWKRLTEYEALTVYAQPNADWIPGGLDWGDWTQKFHGGRPSWGNETTELHTTDWFRHRDPHRRWHAPYVKDKAEEWRYTERFLEAYSAEGQVRSMKPEWRDQVINRLWGAFLFNEYALFNAHSSVAREALSDTIRVTSVNSALDKVDIAQMVQLERSFLAKIVPGFPESTDEPREEWLKGQVYKGAREAVENIWQSIYDWNESLLAVHLIYDPLFGQFVRRETFQRLAPRFGDNLTPFFVNQAQTYFQIAKAGMRDMFFVCLAEDPEFAEYNRRVMRIWMAKWLEPTVTALRDFMGIFARLPENGKTTRDEIVQSVNRVVDDWVEDYADKVDFKADRGRIVTTILSGLK</sequence>
<organism evidence="3 4">
    <name type="scientific">Methylocaldum marinum</name>
    <dbReference type="NCBI Taxonomy" id="1432792"/>
    <lineage>
        <taxon>Bacteria</taxon>
        <taxon>Pseudomonadati</taxon>
        <taxon>Pseudomonadota</taxon>
        <taxon>Gammaproteobacteria</taxon>
        <taxon>Methylococcales</taxon>
        <taxon>Methylococcaceae</taxon>
        <taxon>Methylocaldum</taxon>
    </lineage>
</organism>
<keyword evidence="1" id="KW-0560">Oxidoreductase</keyword>
<dbReference type="SUPFAM" id="SSF47240">
    <property type="entry name" value="Ferritin-like"/>
    <property type="match status" value="1"/>
</dbReference>
<proteinExistence type="predicted"/>
<dbReference type="InterPro" id="IPR012078">
    <property type="entry name" value="MP_mOase_hydro"/>
</dbReference>
<dbReference type="InterPro" id="IPR009078">
    <property type="entry name" value="Ferritin-like_SF"/>
</dbReference>
<keyword evidence="2 3" id="KW-0503">Monooxygenase</keyword>
<evidence type="ECO:0000256" key="1">
    <source>
        <dbReference type="ARBA" id="ARBA00023002"/>
    </source>
</evidence>
<dbReference type="OrthoDB" id="9806768at2"/>
<keyword evidence="4" id="KW-1185">Reference proteome</keyword>
<dbReference type="InterPro" id="IPR054956">
    <property type="entry name" value="MethMoxA_beta"/>
</dbReference>
<evidence type="ECO:0000313" key="4">
    <source>
        <dbReference type="Proteomes" id="UP000266313"/>
    </source>
</evidence>
<protein>
    <submittedName>
        <fullName evidence="3">Methane monooxygenase subunit A, beta chain</fullName>
    </submittedName>
</protein>
<reference evidence="3 4" key="1">
    <citation type="submission" date="2016-12" db="EMBL/GenBank/DDBJ databases">
        <title>Genome sequencing of Methylocaldum marinum.</title>
        <authorList>
            <person name="Takeuchi M."/>
            <person name="Kamagata Y."/>
            <person name="Hiraoka S."/>
            <person name="Oshima K."/>
            <person name="Hattori M."/>
            <person name="Iwasaki W."/>
        </authorList>
    </citation>
    <scope>NUCLEOTIDE SEQUENCE [LARGE SCALE GENOMIC DNA]</scope>
    <source>
        <strain evidence="3 4">S8</strain>
    </source>
</reference>
<dbReference type="RefSeq" id="WP_119628472.1">
    <property type="nucleotide sequence ID" value="NZ_AP017928.1"/>
</dbReference>
<dbReference type="PIRSF" id="PIRSF000040">
    <property type="entry name" value="MMOH_comp"/>
    <property type="match status" value="1"/>
</dbReference>
<name>A0A250KME9_9GAMM</name>
<dbReference type="Proteomes" id="UP000266313">
    <property type="component" value="Chromosome"/>
</dbReference>
<dbReference type="KEGG" id="mmai:sS8_0769"/>